<sequence length="283" mass="30998">MAEWFLYLPQSRLGITDLVERSQAAEASGFDGVAFLDHVETPMAPATPIWEAMTVATWIAAHTERVRLGHLVLCDSFRHPAVLAKQAVTLAEASGGRFELGLGSGSMPDELAKFDLSTSSPAARITALGETLAMLKDYWGASENRDVVQVPTPTRPIPIMLGGTGPRMLELVREHADWWNLPATKVDKLQEYLPSIGSARVSVQQMVGFVRDGVDRETIIDKSRRWFGHLGPGLVCGAAGELIEYFAGLERLGAERFYVWFADFAPVESIAEFGHSVIAAYPR</sequence>
<evidence type="ECO:0000256" key="3">
    <source>
        <dbReference type="ARBA" id="ARBA00023002"/>
    </source>
</evidence>
<dbReference type="Pfam" id="PF00296">
    <property type="entry name" value="Bac_luciferase"/>
    <property type="match status" value="1"/>
</dbReference>
<protein>
    <submittedName>
        <fullName evidence="6">LLM class flavin-dependent oxidoreductase</fullName>
    </submittedName>
</protein>
<dbReference type="PANTHER" id="PTHR42847:SF4">
    <property type="entry name" value="ALKANESULFONATE MONOOXYGENASE-RELATED"/>
    <property type="match status" value="1"/>
</dbReference>
<dbReference type="PANTHER" id="PTHR42847">
    <property type="entry name" value="ALKANESULFONATE MONOOXYGENASE"/>
    <property type="match status" value="1"/>
</dbReference>
<accession>A0ABX2JMW3</accession>
<reference evidence="6 7" key="1">
    <citation type="submission" date="2019-05" db="EMBL/GenBank/DDBJ databases">
        <title>Mycolicibacterium sphagni ENV482 genome assembly.</title>
        <authorList>
            <person name="Chen W."/>
            <person name="Faulkner N.W."/>
            <person name="Hyman M.R."/>
        </authorList>
    </citation>
    <scope>NUCLEOTIDE SEQUENCE [LARGE SCALE GENOMIC DNA]</scope>
    <source>
        <strain evidence="6 7">ENV482</strain>
    </source>
</reference>
<dbReference type="EMBL" id="VBSB01000002">
    <property type="protein sequence ID" value="NTY58212.1"/>
    <property type="molecule type" value="Genomic_DNA"/>
</dbReference>
<proteinExistence type="predicted"/>
<evidence type="ECO:0000256" key="2">
    <source>
        <dbReference type="ARBA" id="ARBA00022643"/>
    </source>
</evidence>
<evidence type="ECO:0000256" key="4">
    <source>
        <dbReference type="ARBA" id="ARBA00023033"/>
    </source>
</evidence>
<keyword evidence="7" id="KW-1185">Reference proteome</keyword>
<dbReference type="SUPFAM" id="SSF51679">
    <property type="entry name" value="Bacterial luciferase-like"/>
    <property type="match status" value="1"/>
</dbReference>
<name>A0ABX2JMW3_9MYCO</name>
<dbReference type="Proteomes" id="UP000708347">
    <property type="component" value="Unassembled WGS sequence"/>
</dbReference>
<evidence type="ECO:0000313" key="6">
    <source>
        <dbReference type="EMBL" id="NTY58212.1"/>
    </source>
</evidence>
<dbReference type="Gene3D" id="3.20.20.30">
    <property type="entry name" value="Luciferase-like domain"/>
    <property type="match status" value="1"/>
</dbReference>
<evidence type="ECO:0000259" key="5">
    <source>
        <dbReference type="Pfam" id="PF00296"/>
    </source>
</evidence>
<dbReference type="InterPro" id="IPR050172">
    <property type="entry name" value="SsuD_RutA_monooxygenase"/>
</dbReference>
<feature type="domain" description="Luciferase-like" evidence="5">
    <location>
        <begin position="14"/>
        <end position="196"/>
    </location>
</feature>
<gene>
    <name evidence="6" type="ORF">FEG63_01430</name>
</gene>
<organism evidence="6 7">
    <name type="scientific">Mycolicibacterium sphagni</name>
    <dbReference type="NCBI Taxonomy" id="1786"/>
    <lineage>
        <taxon>Bacteria</taxon>
        <taxon>Bacillati</taxon>
        <taxon>Actinomycetota</taxon>
        <taxon>Actinomycetes</taxon>
        <taxon>Mycobacteriales</taxon>
        <taxon>Mycobacteriaceae</taxon>
        <taxon>Mycolicibacterium</taxon>
    </lineage>
</organism>
<keyword evidence="3" id="KW-0560">Oxidoreductase</keyword>
<dbReference type="RefSeq" id="WP_174396221.1">
    <property type="nucleotide sequence ID" value="NZ_VBSB01000002.1"/>
</dbReference>
<keyword evidence="1" id="KW-0285">Flavoprotein</keyword>
<keyword evidence="2" id="KW-0288">FMN</keyword>
<dbReference type="InterPro" id="IPR036661">
    <property type="entry name" value="Luciferase-like_sf"/>
</dbReference>
<evidence type="ECO:0000256" key="1">
    <source>
        <dbReference type="ARBA" id="ARBA00022630"/>
    </source>
</evidence>
<dbReference type="InterPro" id="IPR011251">
    <property type="entry name" value="Luciferase-like_dom"/>
</dbReference>
<evidence type="ECO:0000313" key="7">
    <source>
        <dbReference type="Proteomes" id="UP000708347"/>
    </source>
</evidence>
<comment type="caution">
    <text evidence="6">The sequence shown here is derived from an EMBL/GenBank/DDBJ whole genome shotgun (WGS) entry which is preliminary data.</text>
</comment>
<keyword evidence="4" id="KW-0503">Monooxygenase</keyword>